<gene>
    <name evidence="2" type="ORF">JOD17_002853</name>
</gene>
<evidence type="ECO:0008006" key="4">
    <source>
        <dbReference type="Google" id="ProtNLM"/>
    </source>
</evidence>
<dbReference type="PIRSF" id="PIRSF029895">
    <property type="entry name" value="SpoIV"/>
    <property type="match status" value="1"/>
</dbReference>
<dbReference type="Proteomes" id="UP000741863">
    <property type="component" value="Unassembled WGS sequence"/>
</dbReference>
<dbReference type="InterPro" id="IPR010690">
    <property type="entry name" value="YqfD"/>
</dbReference>
<dbReference type="Pfam" id="PF06898">
    <property type="entry name" value="YqfD"/>
    <property type="match status" value="1"/>
</dbReference>
<dbReference type="EMBL" id="JAFBEC010000008">
    <property type="protein sequence ID" value="MBM7633757.1"/>
    <property type="molecule type" value="Genomic_DNA"/>
</dbReference>
<sequence>MSKKTWLGTVVTTVEGEGVESFINACTSQNIQFMNVERTSMTSVRAVILIEDVRKLRKIARKRGLVIRFLERDGMYLIKERSKKRFGFIIGIVAFCVALGLLSQLVWKVDIEGASPLVEQDVREWAEQEGLRIGQPQWRLAPEADIQQRVTEEVPGATWIGVEKIGTKYQFRVVEQHLAEEQEQLPPRHLIANKNGVIQQMYVENGRAVVKSNDVVQKGELLVSGLIGREGEETAIAAKGEVMAETWYQGTVEAPLQLSGTASTGETKNQYTFTWNDYSFVFWNKDAEVEYEQFHRETDQLTLPLGFVTVPLPIEKTTYEQRDTMTIEYSEEEAIEHAVSIGKNHLEQQLDNDAKIIAENILQTQTDNGKVKLSIHYQVVENIVQVAPIQQGD</sequence>
<keyword evidence="3" id="KW-1185">Reference proteome</keyword>
<proteinExistence type="predicted"/>
<feature type="transmembrane region" description="Helical" evidence="1">
    <location>
        <begin position="86"/>
        <end position="107"/>
    </location>
</feature>
<evidence type="ECO:0000256" key="1">
    <source>
        <dbReference type="SAM" id="Phobius"/>
    </source>
</evidence>
<keyword evidence="1" id="KW-1133">Transmembrane helix</keyword>
<evidence type="ECO:0000313" key="2">
    <source>
        <dbReference type="EMBL" id="MBM7633757.1"/>
    </source>
</evidence>
<reference evidence="2 3" key="1">
    <citation type="submission" date="2021-01" db="EMBL/GenBank/DDBJ databases">
        <title>Genomic Encyclopedia of Type Strains, Phase IV (KMG-IV): sequencing the most valuable type-strain genomes for metagenomic binning, comparative biology and taxonomic classification.</title>
        <authorList>
            <person name="Goeker M."/>
        </authorList>
    </citation>
    <scope>NUCLEOTIDE SEQUENCE [LARGE SCALE GENOMIC DNA]</scope>
    <source>
        <strain evidence="2 3">DSM 25540</strain>
    </source>
</reference>
<evidence type="ECO:0000313" key="3">
    <source>
        <dbReference type="Proteomes" id="UP000741863"/>
    </source>
</evidence>
<protein>
    <recommendedName>
        <fullName evidence="4">Sporulation protein YqfD</fullName>
    </recommendedName>
</protein>
<keyword evidence="1" id="KW-0812">Transmembrane</keyword>
<dbReference type="NCBIfam" id="TIGR02876">
    <property type="entry name" value="spore_yqfD"/>
    <property type="match status" value="1"/>
</dbReference>
<comment type="caution">
    <text evidence="2">The sequence shown here is derived from an EMBL/GenBank/DDBJ whole genome shotgun (WGS) entry which is preliminary data.</text>
</comment>
<name>A0ABS2PEA2_9BACL</name>
<accession>A0ABS2PEA2</accession>
<organism evidence="2 3">
    <name type="scientific">Geomicrobium sediminis</name>
    <dbReference type="NCBI Taxonomy" id="1347788"/>
    <lineage>
        <taxon>Bacteria</taxon>
        <taxon>Bacillati</taxon>
        <taxon>Bacillota</taxon>
        <taxon>Bacilli</taxon>
        <taxon>Bacillales</taxon>
        <taxon>Geomicrobium</taxon>
    </lineage>
</organism>
<dbReference type="RefSeq" id="WP_204698466.1">
    <property type="nucleotide sequence ID" value="NZ_JAFBEC010000008.1"/>
</dbReference>
<keyword evidence="1" id="KW-0472">Membrane</keyword>